<reference evidence="3 4" key="1">
    <citation type="submission" date="2013-01" db="EMBL/GenBank/DDBJ databases">
        <title>Whole genome shotgun sequence of Gordonia soli NBRC 108243.</title>
        <authorList>
            <person name="Isaki-Nakamura S."/>
            <person name="Hosoyama A."/>
            <person name="Tsuchikane K."/>
            <person name="Ando Y."/>
            <person name="Baba S."/>
            <person name="Ohji S."/>
            <person name="Hamada M."/>
            <person name="Tamura T."/>
            <person name="Yamazoe A."/>
            <person name="Yamazaki S."/>
            <person name="Fujita N."/>
        </authorList>
    </citation>
    <scope>NUCLEOTIDE SEQUENCE [LARGE SCALE GENOMIC DNA]</scope>
    <source>
        <strain evidence="3 4">NBRC 108243</strain>
    </source>
</reference>
<dbReference type="eggNOG" id="COG1372">
    <property type="taxonomic scope" value="Bacteria"/>
</dbReference>
<dbReference type="Pfam" id="PF14414">
    <property type="entry name" value="WHH"/>
    <property type="match status" value="1"/>
</dbReference>
<organism evidence="3 4">
    <name type="scientific">Gordonia soli NBRC 108243</name>
    <dbReference type="NCBI Taxonomy" id="1223545"/>
    <lineage>
        <taxon>Bacteria</taxon>
        <taxon>Bacillati</taxon>
        <taxon>Actinomycetota</taxon>
        <taxon>Actinomycetes</taxon>
        <taxon>Mycobacteriales</taxon>
        <taxon>Gordoniaceae</taxon>
        <taxon>Gordonia</taxon>
    </lineage>
</organism>
<protein>
    <recommendedName>
        <fullName evidence="5">HNH nuclease domain-containing protein</fullName>
    </recommendedName>
</protein>
<feature type="signal peptide" evidence="2">
    <location>
        <begin position="1"/>
        <end position="31"/>
    </location>
</feature>
<evidence type="ECO:0008006" key="5">
    <source>
        <dbReference type="Google" id="ProtNLM"/>
    </source>
</evidence>
<dbReference type="RefSeq" id="WP_007618183.1">
    <property type="nucleotide sequence ID" value="NZ_BANX01000006.1"/>
</dbReference>
<feature type="compositionally biased region" description="Polar residues" evidence="1">
    <location>
        <begin position="97"/>
        <end position="111"/>
    </location>
</feature>
<feature type="compositionally biased region" description="Basic and acidic residues" evidence="1">
    <location>
        <begin position="207"/>
        <end position="216"/>
    </location>
</feature>
<feature type="compositionally biased region" description="Basic and acidic residues" evidence="1">
    <location>
        <begin position="177"/>
        <end position="194"/>
    </location>
</feature>
<dbReference type="OrthoDB" id="4350352at2"/>
<dbReference type="Proteomes" id="UP000011666">
    <property type="component" value="Unassembled WGS sequence"/>
</dbReference>
<dbReference type="PROSITE" id="PS51318">
    <property type="entry name" value="TAT"/>
    <property type="match status" value="1"/>
</dbReference>
<feature type="compositionally biased region" description="Pro residues" evidence="1">
    <location>
        <begin position="280"/>
        <end position="290"/>
    </location>
</feature>
<feature type="compositionally biased region" description="Low complexity" evidence="1">
    <location>
        <begin position="58"/>
        <end position="96"/>
    </location>
</feature>
<feature type="compositionally biased region" description="Polar residues" evidence="1">
    <location>
        <begin position="142"/>
        <end position="158"/>
    </location>
</feature>
<dbReference type="InterPro" id="IPR006311">
    <property type="entry name" value="TAT_signal"/>
</dbReference>
<feature type="region of interest" description="Disordered" evidence="1">
    <location>
        <begin position="34"/>
        <end position="333"/>
    </location>
</feature>
<name>M0QIH3_9ACTN</name>
<feature type="compositionally biased region" description="Gly residues" evidence="1">
    <location>
        <begin position="45"/>
        <end position="57"/>
    </location>
</feature>
<proteinExistence type="predicted"/>
<keyword evidence="2" id="KW-0732">Signal</keyword>
<feature type="chain" id="PRO_5004004948" description="HNH nuclease domain-containing protein" evidence="2">
    <location>
        <begin position="32"/>
        <end position="426"/>
    </location>
</feature>
<evidence type="ECO:0000256" key="2">
    <source>
        <dbReference type="SAM" id="SignalP"/>
    </source>
</evidence>
<evidence type="ECO:0000256" key="1">
    <source>
        <dbReference type="SAM" id="MobiDB-lite"/>
    </source>
</evidence>
<dbReference type="EMBL" id="BANX01000006">
    <property type="protein sequence ID" value="GAC67237.1"/>
    <property type="molecule type" value="Genomic_DNA"/>
</dbReference>
<dbReference type="InterPro" id="IPR032869">
    <property type="entry name" value="WHH_dom_containing"/>
</dbReference>
<evidence type="ECO:0000313" key="3">
    <source>
        <dbReference type="EMBL" id="GAC67237.1"/>
    </source>
</evidence>
<keyword evidence="4" id="KW-1185">Reference proteome</keyword>
<feature type="compositionally biased region" description="Basic and acidic residues" evidence="1">
    <location>
        <begin position="366"/>
        <end position="381"/>
    </location>
</feature>
<dbReference type="STRING" id="1223545.GS4_06_00830"/>
<gene>
    <name evidence="3" type="ORF">GS4_06_00830</name>
</gene>
<sequence length="426" mass="44425">MSTTRRSLVAAVVAAICAVLALGLLPAHANAALKPHKPGSSTSHGGSGGGGGGGVGQSAGKPGPQRHAPTTHSTPGPSHSAPSSSGNSRAGSGSPSHRGQSPKASPQQPHNRPNIDRGPHKFTPKTKAGPNAGTSGRDHSKPQATRPGTSGRGNNSPPTVDRGPHKSTPQTRAHPATPDRHRNDTTPSHRDDRPTANPPATQPSRQPEGKTDPAVDRRHRAPDGAPGARPNRPGSATPYDQPGLDGRDNDGDGIVDNENPFDDLPAIQIPMPRGGGFPGLRPPAPAPAPQQPKVIPRGTPPPPGVNKLPSGRYPPNSRYAGEQLPLPPQLQAKYPEGIRFNEKGFPEFGPYAKETVDLPNGFGRTRPVDERQANEIVRQRLGDPNWKPPSDYTWHHNEDGHTMQLVPTDLHRGVGHAGGVATGGGG</sequence>
<evidence type="ECO:0000313" key="4">
    <source>
        <dbReference type="Proteomes" id="UP000011666"/>
    </source>
</evidence>
<comment type="caution">
    <text evidence="3">The sequence shown here is derived from an EMBL/GenBank/DDBJ whole genome shotgun (WGS) entry which is preliminary data.</text>
</comment>
<dbReference type="AlphaFoldDB" id="M0QIH3"/>
<accession>M0QIH3</accession>
<feature type="region of interest" description="Disordered" evidence="1">
    <location>
        <begin position="351"/>
        <end position="398"/>
    </location>
</feature>
<feature type="compositionally biased region" description="Acidic residues" evidence="1">
    <location>
        <begin position="251"/>
        <end position="261"/>
    </location>
</feature>